<dbReference type="Gene3D" id="1.20.1720.10">
    <property type="entry name" value="Multidrug resistance protein D"/>
    <property type="match status" value="1"/>
</dbReference>
<feature type="transmembrane region" description="Helical" evidence="7">
    <location>
        <begin position="411"/>
        <end position="429"/>
    </location>
</feature>
<dbReference type="RefSeq" id="WP_379035433.1">
    <property type="nucleotide sequence ID" value="NZ_JBHTLN010000007.1"/>
</dbReference>
<evidence type="ECO:0000256" key="7">
    <source>
        <dbReference type="SAM" id="Phobius"/>
    </source>
</evidence>
<dbReference type="InterPro" id="IPR004638">
    <property type="entry name" value="EmrB-like"/>
</dbReference>
<name>A0ABW3PFP7_9PROT</name>
<feature type="transmembrane region" description="Helical" evidence="7">
    <location>
        <begin position="441"/>
        <end position="459"/>
    </location>
</feature>
<feature type="transmembrane region" description="Helical" evidence="7">
    <location>
        <begin position="175"/>
        <end position="196"/>
    </location>
</feature>
<evidence type="ECO:0000313" key="9">
    <source>
        <dbReference type="EMBL" id="MFD1123596.1"/>
    </source>
</evidence>
<keyword evidence="4 7" id="KW-0812">Transmembrane</keyword>
<dbReference type="PRINTS" id="PR01036">
    <property type="entry name" value="TCRTETB"/>
</dbReference>
<dbReference type="NCBIfam" id="TIGR00711">
    <property type="entry name" value="efflux_EmrB"/>
    <property type="match status" value="1"/>
</dbReference>
<keyword evidence="10" id="KW-1185">Reference proteome</keyword>
<proteinExistence type="predicted"/>
<feature type="transmembrane region" description="Helical" evidence="7">
    <location>
        <begin position="371"/>
        <end position="399"/>
    </location>
</feature>
<keyword evidence="2" id="KW-0813">Transport</keyword>
<evidence type="ECO:0000256" key="3">
    <source>
        <dbReference type="ARBA" id="ARBA00022475"/>
    </source>
</evidence>
<evidence type="ECO:0000256" key="4">
    <source>
        <dbReference type="ARBA" id="ARBA00022692"/>
    </source>
</evidence>
<feature type="transmembrane region" description="Helical" evidence="7">
    <location>
        <begin position="88"/>
        <end position="107"/>
    </location>
</feature>
<feature type="transmembrane region" description="Helical" evidence="7">
    <location>
        <begin position="58"/>
        <end position="76"/>
    </location>
</feature>
<dbReference type="PROSITE" id="PS00216">
    <property type="entry name" value="SUGAR_TRANSPORT_1"/>
    <property type="match status" value="1"/>
</dbReference>
<evidence type="ECO:0000256" key="5">
    <source>
        <dbReference type="ARBA" id="ARBA00022989"/>
    </source>
</evidence>
<dbReference type="InterPro" id="IPR011701">
    <property type="entry name" value="MFS"/>
</dbReference>
<feature type="transmembrane region" description="Helical" evidence="7">
    <location>
        <begin position="147"/>
        <end position="169"/>
    </location>
</feature>
<feature type="transmembrane region" description="Helical" evidence="7">
    <location>
        <begin position="21"/>
        <end position="43"/>
    </location>
</feature>
<evidence type="ECO:0000256" key="1">
    <source>
        <dbReference type="ARBA" id="ARBA00004651"/>
    </source>
</evidence>
<gene>
    <name evidence="9" type="ORF">ACFQ2T_13860</name>
</gene>
<evidence type="ECO:0000256" key="6">
    <source>
        <dbReference type="ARBA" id="ARBA00023136"/>
    </source>
</evidence>
<dbReference type="Pfam" id="PF07690">
    <property type="entry name" value="MFS_1"/>
    <property type="match status" value="1"/>
</dbReference>
<accession>A0ABW3PFP7</accession>
<dbReference type="InterPro" id="IPR020846">
    <property type="entry name" value="MFS_dom"/>
</dbReference>
<dbReference type="EMBL" id="JBHTLN010000007">
    <property type="protein sequence ID" value="MFD1123596.1"/>
    <property type="molecule type" value="Genomic_DNA"/>
</dbReference>
<feature type="transmembrane region" description="Helical" evidence="7">
    <location>
        <begin position="234"/>
        <end position="255"/>
    </location>
</feature>
<dbReference type="InterPro" id="IPR005829">
    <property type="entry name" value="Sugar_transporter_CS"/>
</dbReference>
<feature type="transmembrane region" description="Helical" evidence="7">
    <location>
        <begin position="341"/>
        <end position="359"/>
    </location>
</feature>
<comment type="caution">
    <text evidence="9">The sequence shown here is derived from an EMBL/GenBank/DDBJ whole genome shotgun (WGS) entry which is preliminary data.</text>
</comment>
<comment type="subcellular location">
    <subcellularLocation>
        <location evidence="1">Cell membrane</location>
        <topology evidence="1">Multi-pass membrane protein</topology>
    </subcellularLocation>
</comment>
<dbReference type="PANTHER" id="PTHR42718">
    <property type="entry name" value="MAJOR FACILITATOR SUPERFAMILY MULTIDRUG TRANSPORTER MFSC"/>
    <property type="match status" value="1"/>
</dbReference>
<evidence type="ECO:0000313" key="10">
    <source>
        <dbReference type="Proteomes" id="UP001597206"/>
    </source>
</evidence>
<protein>
    <submittedName>
        <fullName evidence="9">DHA2 family efflux MFS transporter permease subunit</fullName>
    </submittedName>
</protein>
<keyword evidence="3" id="KW-1003">Cell membrane</keyword>
<dbReference type="PROSITE" id="PS50850">
    <property type="entry name" value="MFS"/>
    <property type="match status" value="1"/>
</dbReference>
<dbReference type="InterPro" id="IPR036259">
    <property type="entry name" value="MFS_trans_sf"/>
</dbReference>
<dbReference type="CDD" id="cd17321">
    <property type="entry name" value="MFS_MMR_MDR_like"/>
    <property type="match status" value="1"/>
</dbReference>
<feature type="transmembrane region" description="Helical" evidence="7">
    <location>
        <begin position="307"/>
        <end position="329"/>
    </location>
</feature>
<dbReference type="PANTHER" id="PTHR42718:SF48">
    <property type="entry name" value="CONSERVED TWO-DOMAIN MEMBRANE PROTEIN-RELATED"/>
    <property type="match status" value="1"/>
</dbReference>
<sequence>MTATEATYSPPDKATPNGWRVFAIACIAIFMVSLDTTILYAGFSNILRSFPGATAADLSWAMNAYSIVYAAMLIPAGGIADKFGRKKVFMLGVLLFVSASFSCGASPNVGFLIIARIVQSIGACLLSPAALAIVLDAFPREKRMIVMGAWGAVGALAAALGPGIGSLIIDIGGWQWAFFINIPIGLFCIWQSALSLQESIQPRDKLRLDWVGILQLMTGVGAIAFGLVELNSAHWSAVELLSIVVLGLALLLSYIPWAKSNPEPLFELSLFKSDTFLFANIAGFVFAIAFAIMFFSFFFWMKNIWHFSQSMAGTAIMPGPLTVVPTAILSGKLASKIGHRPLLITGTITYALSSLWFMLVPDASPDYLTEWLPGLILSGLSVGLVIPSLSAASVFGLPAKDYAVGSAINHAVRQIGTVIGVSLTVLLLAKTELQIADFHRIYAIHITLALITGLLCFPINTHPRQLLAKTTGTI</sequence>
<dbReference type="Gene3D" id="1.20.1250.20">
    <property type="entry name" value="MFS general substrate transporter like domains"/>
    <property type="match status" value="1"/>
</dbReference>
<feature type="transmembrane region" description="Helical" evidence="7">
    <location>
        <begin position="276"/>
        <end position="301"/>
    </location>
</feature>
<keyword evidence="5 7" id="KW-1133">Transmembrane helix</keyword>
<evidence type="ECO:0000259" key="8">
    <source>
        <dbReference type="PROSITE" id="PS50850"/>
    </source>
</evidence>
<organism evidence="9 10">
    <name type="scientific">Methylophilus flavus</name>
    <dbReference type="NCBI Taxonomy" id="640084"/>
    <lineage>
        <taxon>Bacteria</taxon>
        <taxon>Pseudomonadati</taxon>
        <taxon>Pseudomonadota</taxon>
        <taxon>Betaproteobacteria</taxon>
        <taxon>Nitrosomonadales</taxon>
        <taxon>Methylophilaceae</taxon>
        <taxon>Methylophilus</taxon>
    </lineage>
</organism>
<feature type="transmembrane region" description="Helical" evidence="7">
    <location>
        <begin position="208"/>
        <end position="228"/>
    </location>
</feature>
<reference evidence="10" key="1">
    <citation type="journal article" date="2019" name="Int. J. Syst. Evol. Microbiol.">
        <title>The Global Catalogue of Microorganisms (GCM) 10K type strain sequencing project: providing services to taxonomists for standard genome sequencing and annotation.</title>
        <authorList>
            <consortium name="The Broad Institute Genomics Platform"/>
            <consortium name="The Broad Institute Genome Sequencing Center for Infectious Disease"/>
            <person name="Wu L."/>
            <person name="Ma J."/>
        </authorList>
    </citation>
    <scope>NUCLEOTIDE SEQUENCE [LARGE SCALE GENOMIC DNA]</scope>
    <source>
        <strain evidence="10">CCUG 58411</strain>
    </source>
</reference>
<dbReference type="Proteomes" id="UP001597206">
    <property type="component" value="Unassembled WGS sequence"/>
</dbReference>
<feature type="transmembrane region" description="Helical" evidence="7">
    <location>
        <begin position="113"/>
        <end position="135"/>
    </location>
</feature>
<keyword evidence="6 7" id="KW-0472">Membrane</keyword>
<feature type="domain" description="Major facilitator superfamily (MFS) profile" evidence="8">
    <location>
        <begin position="21"/>
        <end position="464"/>
    </location>
</feature>
<evidence type="ECO:0000256" key="2">
    <source>
        <dbReference type="ARBA" id="ARBA00022448"/>
    </source>
</evidence>
<dbReference type="SUPFAM" id="SSF103473">
    <property type="entry name" value="MFS general substrate transporter"/>
    <property type="match status" value="1"/>
</dbReference>